<dbReference type="AlphaFoldDB" id="A0A420VFF3"/>
<evidence type="ECO:0000256" key="2">
    <source>
        <dbReference type="SAM" id="Phobius"/>
    </source>
</evidence>
<keyword evidence="2" id="KW-0472">Membrane</keyword>
<dbReference type="GO" id="GO:0016491">
    <property type="term" value="F:oxidoreductase activity"/>
    <property type="evidence" value="ECO:0007669"/>
    <property type="project" value="InterPro"/>
</dbReference>
<dbReference type="EMBL" id="AZRV01000023">
    <property type="protein sequence ID" value="RKO62286.1"/>
    <property type="molecule type" value="Genomic_DNA"/>
</dbReference>
<keyword evidence="2" id="KW-1133">Transmembrane helix</keyword>
<dbReference type="CDD" id="cd02966">
    <property type="entry name" value="TlpA_like_family"/>
    <property type="match status" value="1"/>
</dbReference>
<evidence type="ECO:0000313" key="4">
    <source>
        <dbReference type="EMBL" id="RKO62286.1"/>
    </source>
</evidence>
<dbReference type="PANTHER" id="PTHR42852:SF1">
    <property type="entry name" value="THIOREDOXIN-LIKE PROTEIN YNEN"/>
    <property type="match status" value="1"/>
</dbReference>
<feature type="transmembrane region" description="Helical" evidence="2">
    <location>
        <begin position="54"/>
        <end position="74"/>
    </location>
</feature>
<protein>
    <submittedName>
        <fullName evidence="4">Peroxiredoxin</fullName>
    </submittedName>
</protein>
<dbReference type="InterPro" id="IPR017937">
    <property type="entry name" value="Thioredoxin_CS"/>
</dbReference>
<dbReference type="InterPro" id="IPR050553">
    <property type="entry name" value="Thioredoxin_ResA/DsbE_sf"/>
</dbReference>
<proteinExistence type="predicted"/>
<dbReference type="Gene3D" id="3.40.30.10">
    <property type="entry name" value="Glutaredoxin"/>
    <property type="match status" value="1"/>
</dbReference>
<keyword evidence="1" id="KW-1015">Disulfide bond</keyword>
<sequence length="245" mass="27292">MHAEKGRPAHPGFSEIAGRNFLSSDDRSKKAGPVRNIRVIGMKINRPFPFQKDFVLLLIFISLFLVVFSFHGFFSGKEPGQDREGGQGEESVRTAAVGEDAEEGPEVGKRAPDFQLPALSGGRIRLSDYRGKRVVLNFWASWCGPCREEMPEMAEFYGKRRGGGVEILAVNMTFSERNRLAVEEFAREGGFTFPILLDEKEAAADLYRIITIPTTYFLNEEGIITGIRIGPLDKKILENFGEGGK</sequence>
<evidence type="ECO:0000313" key="5">
    <source>
        <dbReference type="Proteomes" id="UP000286235"/>
    </source>
</evidence>
<name>A0A420VFF3_9BACI</name>
<evidence type="ECO:0000256" key="1">
    <source>
        <dbReference type="ARBA" id="ARBA00023157"/>
    </source>
</evidence>
<dbReference type="GO" id="GO:0016209">
    <property type="term" value="F:antioxidant activity"/>
    <property type="evidence" value="ECO:0007669"/>
    <property type="project" value="InterPro"/>
</dbReference>
<organism evidence="4 5">
    <name type="scientific">Caldibacillus debilis GB1</name>
    <dbReference type="NCBI Taxonomy" id="1339248"/>
    <lineage>
        <taxon>Bacteria</taxon>
        <taxon>Bacillati</taxon>
        <taxon>Bacillota</taxon>
        <taxon>Bacilli</taxon>
        <taxon>Bacillales</taxon>
        <taxon>Bacillaceae</taxon>
        <taxon>Caldibacillus</taxon>
    </lineage>
</organism>
<dbReference type="PROSITE" id="PS00194">
    <property type="entry name" value="THIOREDOXIN_1"/>
    <property type="match status" value="1"/>
</dbReference>
<keyword evidence="2" id="KW-0812">Transmembrane</keyword>
<evidence type="ECO:0000259" key="3">
    <source>
        <dbReference type="PROSITE" id="PS51352"/>
    </source>
</evidence>
<dbReference type="InterPro" id="IPR036249">
    <property type="entry name" value="Thioredoxin-like_sf"/>
</dbReference>
<dbReference type="Pfam" id="PF00578">
    <property type="entry name" value="AhpC-TSA"/>
    <property type="match status" value="1"/>
</dbReference>
<dbReference type="SUPFAM" id="SSF52833">
    <property type="entry name" value="Thioredoxin-like"/>
    <property type="match status" value="1"/>
</dbReference>
<gene>
    <name evidence="4" type="ORF">Cdeb_01022</name>
</gene>
<dbReference type="InterPro" id="IPR000866">
    <property type="entry name" value="AhpC/TSA"/>
</dbReference>
<keyword evidence="5" id="KW-1185">Reference proteome</keyword>
<dbReference type="PROSITE" id="PS51352">
    <property type="entry name" value="THIOREDOXIN_2"/>
    <property type="match status" value="1"/>
</dbReference>
<reference evidence="4 5" key="1">
    <citation type="submission" date="2013-12" db="EMBL/GenBank/DDBJ databases">
        <title>Genome and proteome characterization of Caldibacillus debilis GB1 derived from a cellulolytic aero-tolerant co-culture.</title>
        <authorList>
            <person name="Wushke S.T."/>
            <person name="Zhang X."/>
            <person name="Fristensky B."/>
            <person name="Wilkins J.A."/>
            <person name="Levin D.B."/>
            <person name="Sparling R."/>
        </authorList>
    </citation>
    <scope>NUCLEOTIDE SEQUENCE [LARGE SCALE GENOMIC DNA]</scope>
    <source>
        <strain evidence="4 5">GB1</strain>
    </source>
</reference>
<accession>A0A420VFF3</accession>
<dbReference type="InterPro" id="IPR013766">
    <property type="entry name" value="Thioredoxin_domain"/>
</dbReference>
<comment type="caution">
    <text evidence="4">The sequence shown here is derived from an EMBL/GenBank/DDBJ whole genome shotgun (WGS) entry which is preliminary data.</text>
</comment>
<dbReference type="Proteomes" id="UP000286235">
    <property type="component" value="Unassembled WGS sequence"/>
</dbReference>
<feature type="domain" description="Thioredoxin" evidence="3">
    <location>
        <begin position="105"/>
        <end position="245"/>
    </location>
</feature>
<dbReference type="PANTHER" id="PTHR42852">
    <property type="entry name" value="THIOL:DISULFIDE INTERCHANGE PROTEIN DSBE"/>
    <property type="match status" value="1"/>
</dbReference>